<dbReference type="AlphaFoldDB" id="A0A9D1M9T8"/>
<keyword evidence="2" id="KW-0812">Transmembrane</keyword>
<feature type="coiled-coil region" evidence="1">
    <location>
        <begin position="25"/>
        <end position="59"/>
    </location>
</feature>
<accession>A0A9D1M9T8</accession>
<keyword evidence="2" id="KW-1133">Transmembrane helix</keyword>
<proteinExistence type="predicted"/>
<reference evidence="3" key="1">
    <citation type="submission" date="2020-10" db="EMBL/GenBank/DDBJ databases">
        <authorList>
            <person name="Gilroy R."/>
        </authorList>
    </citation>
    <scope>NUCLEOTIDE SEQUENCE</scope>
    <source>
        <strain evidence="3">USAMLcec3-3695</strain>
    </source>
</reference>
<dbReference type="EMBL" id="DVNB01000002">
    <property type="protein sequence ID" value="HIU56220.1"/>
    <property type="molecule type" value="Genomic_DNA"/>
</dbReference>
<comment type="caution">
    <text evidence="3">The sequence shown here is derived from an EMBL/GenBank/DDBJ whole genome shotgun (WGS) entry which is preliminary data.</text>
</comment>
<keyword evidence="1" id="KW-0175">Coiled coil</keyword>
<sequence>MIYGIAGFIVGALVGSVVVVAVLGLIGAATKIKESEEEIENERRKHREESERIKRDIDEHIKYVYDKQMEWKSQSEGE</sequence>
<organism evidence="3 4">
    <name type="scientific">Candidatus Ornithomonoglobus merdipullorum</name>
    <dbReference type="NCBI Taxonomy" id="2840895"/>
    <lineage>
        <taxon>Bacteria</taxon>
        <taxon>Bacillati</taxon>
        <taxon>Bacillota</taxon>
        <taxon>Clostridia</taxon>
        <taxon>Candidatus Ornithomonoglobus</taxon>
    </lineage>
</organism>
<gene>
    <name evidence="3" type="ORF">IAA61_00235</name>
</gene>
<feature type="transmembrane region" description="Helical" evidence="2">
    <location>
        <begin position="6"/>
        <end position="26"/>
    </location>
</feature>
<evidence type="ECO:0000256" key="1">
    <source>
        <dbReference type="SAM" id="Coils"/>
    </source>
</evidence>
<name>A0A9D1M9T8_9FIRM</name>
<evidence type="ECO:0000256" key="2">
    <source>
        <dbReference type="SAM" id="Phobius"/>
    </source>
</evidence>
<dbReference type="Proteomes" id="UP000824109">
    <property type="component" value="Unassembled WGS sequence"/>
</dbReference>
<protein>
    <submittedName>
        <fullName evidence="3">Uncharacterized protein</fullName>
    </submittedName>
</protein>
<reference evidence="3" key="2">
    <citation type="journal article" date="2021" name="PeerJ">
        <title>Extensive microbial diversity within the chicken gut microbiome revealed by metagenomics and culture.</title>
        <authorList>
            <person name="Gilroy R."/>
            <person name="Ravi A."/>
            <person name="Getino M."/>
            <person name="Pursley I."/>
            <person name="Horton D.L."/>
            <person name="Alikhan N.F."/>
            <person name="Baker D."/>
            <person name="Gharbi K."/>
            <person name="Hall N."/>
            <person name="Watson M."/>
            <person name="Adriaenssens E.M."/>
            <person name="Foster-Nyarko E."/>
            <person name="Jarju S."/>
            <person name="Secka A."/>
            <person name="Antonio M."/>
            <person name="Oren A."/>
            <person name="Chaudhuri R.R."/>
            <person name="La Ragione R."/>
            <person name="Hildebrand F."/>
            <person name="Pallen M.J."/>
        </authorList>
    </citation>
    <scope>NUCLEOTIDE SEQUENCE</scope>
    <source>
        <strain evidence="3">USAMLcec3-3695</strain>
    </source>
</reference>
<evidence type="ECO:0000313" key="4">
    <source>
        <dbReference type="Proteomes" id="UP000824109"/>
    </source>
</evidence>
<evidence type="ECO:0000313" key="3">
    <source>
        <dbReference type="EMBL" id="HIU56220.1"/>
    </source>
</evidence>
<keyword evidence="2" id="KW-0472">Membrane</keyword>